<dbReference type="Proteomes" id="UP000244005">
    <property type="component" value="Unassembled WGS sequence"/>
</dbReference>
<dbReference type="Gramene" id="Mp8g08870.1">
    <property type="protein sequence ID" value="Mp8g08870.1.cds"/>
    <property type="gene ID" value="Mp8g08870"/>
</dbReference>
<evidence type="ECO:0000313" key="2">
    <source>
        <dbReference type="Proteomes" id="UP000244005"/>
    </source>
</evidence>
<protein>
    <submittedName>
        <fullName evidence="1">Uncharacterized protein</fullName>
    </submittedName>
</protein>
<keyword evidence="2" id="KW-1185">Reference proteome</keyword>
<sequence>MDYDVSICPKYQEIMLVNTNDSLRGIMKCALQQQLRIGDYPWSSTLAERTLGAVSSFLAVGAHLQVCPPSSVIKSVASQNLHPLSRSFQQREFKARKNGDWKQQREPQSPSGSCKNYDLDHSCQYNAVHGHGLCHDGSQILLQSVFRW</sequence>
<accession>A0A2R6WRQ0</accession>
<dbReference type="AlphaFoldDB" id="A0A2R6WRQ0"/>
<organism evidence="1 2">
    <name type="scientific">Marchantia polymorpha</name>
    <name type="common">Common liverwort</name>
    <name type="synonym">Marchantia aquatica</name>
    <dbReference type="NCBI Taxonomy" id="3197"/>
    <lineage>
        <taxon>Eukaryota</taxon>
        <taxon>Viridiplantae</taxon>
        <taxon>Streptophyta</taxon>
        <taxon>Embryophyta</taxon>
        <taxon>Marchantiophyta</taxon>
        <taxon>Marchantiopsida</taxon>
        <taxon>Marchantiidae</taxon>
        <taxon>Marchantiales</taxon>
        <taxon>Marchantiaceae</taxon>
        <taxon>Marchantia</taxon>
    </lineage>
</organism>
<proteinExistence type="predicted"/>
<evidence type="ECO:0000313" key="1">
    <source>
        <dbReference type="EMBL" id="PTQ36483.1"/>
    </source>
</evidence>
<name>A0A2R6WRQ0_MARPO</name>
<reference evidence="2" key="1">
    <citation type="journal article" date="2017" name="Cell">
        <title>Insights into land plant evolution garnered from the Marchantia polymorpha genome.</title>
        <authorList>
            <person name="Bowman J.L."/>
            <person name="Kohchi T."/>
            <person name="Yamato K.T."/>
            <person name="Jenkins J."/>
            <person name="Shu S."/>
            <person name="Ishizaki K."/>
            <person name="Yamaoka S."/>
            <person name="Nishihama R."/>
            <person name="Nakamura Y."/>
            <person name="Berger F."/>
            <person name="Adam C."/>
            <person name="Aki S.S."/>
            <person name="Althoff F."/>
            <person name="Araki T."/>
            <person name="Arteaga-Vazquez M.A."/>
            <person name="Balasubrmanian S."/>
            <person name="Barry K."/>
            <person name="Bauer D."/>
            <person name="Boehm C.R."/>
            <person name="Briginshaw L."/>
            <person name="Caballero-Perez J."/>
            <person name="Catarino B."/>
            <person name="Chen F."/>
            <person name="Chiyoda S."/>
            <person name="Chovatia M."/>
            <person name="Davies K.M."/>
            <person name="Delmans M."/>
            <person name="Demura T."/>
            <person name="Dierschke T."/>
            <person name="Dolan L."/>
            <person name="Dorantes-Acosta A.E."/>
            <person name="Eklund D.M."/>
            <person name="Florent S.N."/>
            <person name="Flores-Sandoval E."/>
            <person name="Fujiyama A."/>
            <person name="Fukuzawa H."/>
            <person name="Galik B."/>
            <person name="Grimanelli D."/>
            <person name="Grimwood J."/>
            <person name="Grossniklaus U."/>
            <person name="Hamada T."/>
            <person name="Haseloff J."/>
            <person name="Hetherington A.J."/>
            <person name="Higo A."/>
            <person name="Hirakawa Y."/>
            <person name="Hundley H.N."/>
            <person name="Ikeda Y."/>
            <person name="Inoue K."/>
            <person name="Inoue S.I."/>
            <person name="Ishida S."/>
            <person name="Jia Q."/>
            <person name="Kakita M."/>
            <person name="Kanazawa T."/>
            <person name="Kawai Y."/>
            <person name="Kawashima T."/>
            <person name="Kennedy M."/>
            <person name="Kinose K."/>
            <person name="Kinoshita T."/>
            <person name="Kohara Y."/>
            <person name="Koide E."/>
            <person name="Komatsu K."/>
            <person name="Kopischke S."/>
            <person name="Kubo M."/>
            <person name="Kyozuka J."/>
            <person name="Lagercrantz U."/>
            <person name="Lin S.S."/>
            <person name="Lindquist E."/>
            <person name="Lipzen A.M."/>
            <person name="Lu C.W."/>
            <person name="De Luna E."/>
            <person name="Martienssen R.A."/>
            <person name="Minamino N."/>
            <person name="Mizutani M."/>
            <person name="Mizutani M."/>
            <person name="Mochizuki N."/>
            <person name="Monte I."/>
            <person name="Mosher R."/>
            <person name="Nagasaki H."/>
            <person name="Nakagami H."/>
            <person name="Naramoto S."/>
            <person name="Nishitani K."/>
            <person name="Ohtani M."/>
            <person name="Okamoto T."/>
            <person name="Okumura M."/>
            <person name="Phillips J."/>
            <person name="Pollak B."/>
            <person name="Reinders A."/>
            <person name="Rovekamp M."/>
            <person name="Sano R."/>
            <person name="Sawa S."/>
            <person name="Schmid M.W."/>
            <person name="Shirakawa M."/>
            <person name="Solano R."/>
            <person name="Spunde A."/>
            <person name="Suetsugu N."/>
            <person name="Sugano S."/>
            <person name="Sugiyama A."/>
            <person name="Sun R."/>
            <person name="Suzuki Y."/>
            <person name="Takenaka M."/>
            <person name="Takezawa D."/>
            <person name="Tomogane H."/>
            <person name="Tsuzuki M."/>
            <person name="Ueda T."/>
            <person name="Umeda M."/>
            <person name="Ward J.M."/>
            <person name="Watanabe Y."/>
            <person name="Yazaki K."/>
            <person name="Yokoyama R."/>
            <person name="Yoshitake Y."/>
            <person name="Yotsui I."/>
            <person name="Zachgo S."/>
            <person name="Schmutz J."/>
        </authorList>
    </citation>
    <scope>NUCLEOTIDE SEQUENCE [LARGE SCALE GENOMIC DNA]</scope>
    <source>
        <strain evidence="2">Tak-1</strain>
    </source>
</reference>
<dbReference type="EMBL" id="KZ772735">
    <property type="protein sequence ID" value="PTQ36483.1"/>
    <property type="molecule type" value="Genomic_DNA"/>
</dbReference>
<gene>
    <name evidence="1" type="ORF">MARPO_0063s0031</name>
</gene>